<dbReference type="OrthoDB" id="10067637at2759"/>
<dbReference type="STRING" id="400682.A0A1X7VK15"/>
<dbReference type="AlphaFoldDB" id="A0A1X7VK15"/>
<protein>
    <submittedName>
        <fullName evidence="1">Uncharacterized protein</fullName>
    </submittedName>
</protein>
<organism evidence="1">
    <name type="scientific">Amphimedon queenslandica</name>
    <name type="common">Sponge</name>
    <dbReference type="NCBI Taxonomy" id="400682"/>
    <lineage>
        <taxon>Eukaryota</taxon>
        <taxon>Metazoa</taxon>
        <taxon>Porifera</taxon>
        <taxon>Demospongiae</taxon>
        <taxon>Heteroscleromorpha</taxon>
        <taxon>Haplosclerida</taxon>
        <taxon>Niphatidae</taxon>
        <taxon>Amphimedon</taxon>
    </lineage>
</organism>
<dbReference type="EnsemblMetazoa" id="Aqu2.1.40367_001">
    <property type="protein sequence ID" value="Aqu2.1.40367_001"/>
    <property type="gene ID" value="Aqu2.1.40367"/>
</dbReference>
<sequence length="177" mass="20307">MLLRNAYSITSNNTTTQNWLRRKGLIGNFTDEDSEKCRQGRLRHARDTSYKSDGHCWRCKGKVSIRQGSWFDHSKLTLEQIIEIYFWFKELPNKLTEEECVISNKSVVDWYNFCREVCATIIEEELTQIGGVREVIEIDESKLLSESTTRGGGLMGCGFLVGLIDGCGKLFSVNFFN</sequence>
<proteinExistence type="predicted"/>
<reference evidence="1" key="1">
    <citation type="submission" date="2017-05" db="UniProtKB">
        <authorList>
            <consortium name="EnsemblMetazoa"/>
        </authorList>
    </citation>
    <scope>IDENTIFICATION</scope>
</reference>
<evidence type="ECO:0000313" key="1">
    <source>
        <dbReference type="EnsemblMetazoa" id="Aqu2.1.40367_001"/>
    </source>
</evidence>
<dbReference type="InParanoid" id="A0A1X7VK15"/>
<accession>A0A1X7VK15</accession>
<name>A0A1X7VK15_AMPQE</name>